<dbReference type="Proteomes" id="UP000242180">
    <property type="component" value="Unassembled WGS sequence"/>
</dbReference>
<evidence type="ECO:0000259" key="5">
    <source>
        <dbReference type="PROSITE" id="PS50897"/>
    </source>
</evidence>
<dbReference type="EMBL" id="MCGN01000001">
    <property type="protein sequence ID" value="ORZ03628.1"/>
    <property type="molecule type" value="Genomic_DNA"/>
</dbReference>
<dbReference type="PROSITE" id="PS50082">
    <property type="entry name" value="WD_REPEATS_2"/>
    <property type="match status" value="3"/>
</dbReference>
<evidence type="ECO:0000313" key="7">
    <source>
        <dbReference type="Proteomes" id="UP000242180"/>
    </source>
</evidence>
<dbReference type="InterPro" id="IPR051350">
    <property type="entry name" value="WD_repeat-ST_regulator"/>
</dbReference>
<dbReference type="FunCoup" id="A0A1X2HX23">
    <property type="interactions" value="308"/>
</dbReference>
<keyword evidence="1 3" id="KW-0853">WD repeat</keyword>
<dbReference type="Pfam" id="PF00400">
    <property type="entry name" value="WD40"/>
    <property type="match status" value="5"/>
</dbReference>
<dbReference type="InterPro" id="IPR006595">
    <property type="entry name" value="CTLH_C"/>
</dbReference>
<dbReference type="InterPro" id="IPR036322">
    <property type="entry name" value="WD40_repeat_dom_sf"/>
</dbReference>
<dbReference type="PROSITE" id="PS50896">
    <property type="entry name" value="LISH"/>
    <property type="match status" value="1"/>
</dbReference>
<feature type="compositionally biased region" description="Basic and acidic residues" evidence="4">
    <location>
        <begin position="566"/>
        <end position="581"/>
    </location>
</feature>
<dbReference type="InterPro" id="IPR020472">
    <property type="entry name" value="WD40_PAC1"/>
</dbReference>
<reference evidence="6 7" key="1">
    <citation type="submission" date="2016-07" db="EMBL/GenBank/DDBJ databases">
        <title>Pervasive Adenine N6-methylation of Active Genes in Fungi.</title>
        <authorList>
            <consortium name="DOE Joint Genome Institute"/>
            <person name="Mondo S.J."/>
            <person name="Dannebaum R.O."/>
            <person name="Kuo R.C."/>
            <person name="Labutti K."/>
            <person name="Haridas S."/>
            <person name="Kuo A."/>
            <person name="Salamov A."/>
            <person name="Ahrendt S.R."/>
            <person name="Lipzen A."/>
            <person name="Sullivan W."/>
            <person name="Andreopoulos W.B."/>
            <person name="Clum A."/>
            <person name="Lindquist E."/>
            <person name="Daum C."/>
            <person name="Ramamoorthy G.K."/>
            <person name="Gryganskyi A."/>
            <person name="Culley D."/>
            <person name="Magnuson J.K."/>
            <person name="James T.Y."/>
            <person name="O'Malley M.A."/>
            <person name="Stajich J.E."/>
            <person name="Spatafora J.W."/>
            <person name="Visel A."/>
            <person name="Grigoriev I.V."/>
        </authorList>
    </citation>
    <scope>NUCLEOTIDE SEQUENCE [LARGE SCALE GENOMIC DNA]</scope>
    <source>
        <strain evidence="6 7">NRRL 2496</strain>
    </source>
</reference>
<evidence type="ECO:0000256" key="4">
    <source>
        <dbReference type="SAM" id="MobiDB-lite"/>
    </source>
</evidence>
<dbReference type="Pfam" id="PF23627">
    <property type="entry name" value="LisH_WDR26"/>
    <property type="match status" value="1"/>
</dbReference>
<feature type="compositionally biased region" description="Acidic residues" evidence="4">
    <location>
        <begin position="555"/>
        <end position="565"/>
    </location>
</feature>
<dbReference type="InterPro" id="IPR015943">
    <property type="entry name" value="WD40/YVTN_repeat-like_dom_sf"/>
</dbReference>
<dbReference type="PROSITE" id="PS50294">
    <property type="entry name" value="WD_REPEATS_REGION"/>
    <property type="match status" value="3"/>
</dbReference>
<dbReference type="InterPro" id="IPR019775">
    <property type="entry name" value="WD40_repeat_CS"/>
</dbReference>
<keyword evidence="2" id="KW-0677">Repeat</keyword>
<feature type="repeat" description="WD" evidence="3">
    <location>
        <begin position="260"/>
        <end position="294"/>
    </location>
</feature>
<comment type="caution">
    <text evidence="6">The sequence shown here is derived from an EMBL/GenBank/DDBJ whole genome shotgun (WGS) entry which is preliminary data.</text>
</comment>
<feature type="repeat" description="WD" evidence="3">
    <location>
        <begin position="343"/>
        <end position="377"/>
    </location>
</feature>
<dbReference type="InterPro" id="IPR001680">
    <property type="entry name" value="WD40_rpt"/>
</dbReference>
<dbReference type="Gene3D" id="2.130.10.10">
    <property type="entry name" value="YVTN repeat-like/Quinoprotein amine dehydrogenase"/>
    <property type="match status" value="2"/>
</dbReference>
<dbReference type="SMART" id="SM00320">
    <property type="entry name" value="WD40"/>
    <property type="match status" value="7"/>
</dbReference>
<feature type="region of interest" description="Disordered" evidence="4">
    <location>
        <begin position="552"/>
        <end position="634"/>
    </location>
</feature>
<sequence>MKPSTDFFFFIKKNLFCMLPVLIPSIPLSFQFSSLSHMRRFRQAESSGSNQPIHSDIMEEELVRIMLQALQDLNYHETARNLQEESGFAVEDKNGDELRKAIELGRWDAAERIILPMCSQNKESVKFLLRREYFLELLESRQVMDALYVLRSDLAPISTNKDELHLLSSLVLCGSAKELHEQIQWESSAHSRAELFEKLRQYVDPSVLLPRGRLRTLLRQACHWQRIDCPHYYSKDIEYCLLTDHKCDKIIMPHSTVKILQGHRDEVWYLQFSNNGLYLASVSKDSTCIIWDLEAFRRGITILTNGPPSYCAWSRDDSKLLTCGSNNLVQLWDTRTGLLYTSVNEHLDAVTCCAWFPNGSHFLTASCDRSICVWDISGRLLSRRRTNRTLDMKVHPEGHMLITIAFDKTIKIYDLIDGLSIGNVRWYEMPERHPITSLSVSNDGRYALVNVQIAQQVHLWDIREQKLLKVYTGLKQSVYMIRSSFCGDDNCIVLSGSEDNCVYMWDRKREVQLGVLPGHEKTVNCVCSHPYAPMTFASGSDDSTIRIWSVPTGWESEEEIEEEENAREREQAREQQEHMREPEEEQEQNDQDNEEEQEQEEEQLETQEEEQEQEQRQEEERQDEDQETNLVAGL</sequence>
<dbReference type="PANTHER" id="PTHR22838:SF0">
    <property type="entry name" value="WD REPEAT-CONTAINING PROTEIN 26"/>
    <property type="match status" value="1"/>
</dbReference>
<dbReference type="OMA" id="KSISMWE"/>
<evidence type="ECO:0000256" key="1">
    <source>
        <dbReference type="ARBA" id="ARBA00022574"/>
    </source>
</evidence>
<dbReference type="PANTHER" id="PTHR22838">
    <property type="entry name" value="WD REPEAT PROTEIN 26-RELATED"/>
    <property type="match status" value="1"/>
</dbReference>
<dbReference type="PROSITE" id="PS00678">
    <property type="entry name" value="WD_REPEATS_1"/>
    <property type="match status" value="1"/>
</dbReference>
<dbReference type="PROSITE" id="PS50897">
    <property type="entry name" value="CTLH"/>
    <property type="match status" value="1"/>
</dbReference>
<dbReference type="SMART" id="SM00667">
    <property type="entry name" value="LisH"/>
    <property type="match status" value="1"/>
</dbReference>
<dbReference type="STRING" id="13706.A0A1X2HX23"/>
<evidence type="ECO:0000256" key="2">
    <source>
        <dbReference type="ARBA" id="ARBA00022737"/>
    </source>
</evidence>
<dbReference type="InterPro" id="IPR006594">
    <property type="entry name" value="LisH"/>
</dbReference>
<evidence type="ECO:0000256" key="3">
    <source>
        <dbReference type="PROSITE-ProRule" id="PRU00221"/>
    </source>
</evidence>
<protein>
    <submittedName>
        <fullName evidence="6">WD40-repeat-containing domain protein</fullName>
    </submittedName>
</protein>
<proteinExistence type="predicted"/>
<accession>A0A1X2HX23</accession>
<keyword evidence="7" id="KW-1185">Reference proteome</keyword>
<feature type="repeat" description="WD" evidence="3">
    <location>
        <begin position="516"/>
        <end position="558"/>
    </location>
</feature>
<dbReference type="PRINTS" id="PR00320">
    <property type="entry name" value="GPROTEINBRPT"/>
</dbReference>
<dbReference type="CDD" id="cd00200">
    <property type="entry name" value="WD40"/>
    <property type="match status" value="1"/>
</dbReference>
<feature type="compositionally biased region" description="Acidic residues" evidence="4">
    <location>
        <begin position="582"/>
        <end position="612"/>
    </location>
</feature>
<dbReference type="AlphaFoldDB" id="A0A1X2HX23"/>
<feature type="domain" description="CTLH" evidence="5">
    <location>
        <begin position="93"/>
        <end position="145"/>
    </location>
</feature>
<gene>
    <name evidence="6" type="ORF">BCR43DRAFT_57442</name>
</gene>
<dbReference type="OrthoDB" id="972532at2759"/>
<name>A0A1X2HX23_SYNRA</name>
<evidence type="ECO:0000313" key="6">
    <source>
        <dbReference type="EMBL" id="ORZ03628.1"/>
    </source>
</evidence>
<dbReference type="InParanoid" id="A0A1X2HX23"/>
<organism evidence="6 7">
    <name type="scientific">Syncephalastrum racemosum</name>
    <name type="common">Filamentous fungus</name>
    <dbReference type="NCBI Taxonomy" id="13706"/>
    <lineage>
        <taxon>Eukaryota</taxon>
        <taxon>Fungi</taxon>
        <taxon>Fungi incertae sedis</taxon>
        <taxon>Mucoromycota</taxon>
        <taxon>Mucoromycotina</taxon>
        <taxon>Mucoromycetes</taxon>
        <taxon>Mucorales</taxon>
        <taxon>Syncephalastraceae</taxon>
        <taxon>Syncephalastrum</taxon>
    </lineage>
</organism>
<dbReference type="SUPFAM" id="SSF50978">
    <property type="entry name" value="WD40 repeat-like"/>
    <property type="match status" value="1"/>
</dbReference>